<dbReference type="NCBIfam" id="TIGR01509">
    <property type="entry name" value="HAD-SF-IA-v3"/>
    <property type="match status" value="1"/>
</dbReference>
<protein>
    <submittedName>
        <fullName evidence="6">Hydrolase</fullName>
    </submittedName>
</protein>
<dbReference type="RefSeq" id="WP_014125436.1">
    <property type="nucleotide sequence ID" value="NC_016052.1"/>
</dbReference>
<dbReference type="InterPro" id="IPR036412">
    <property type="entry name" value="HAD-like_sf"/>
</dbReference>
<evidence type="ECO:0000256" key="4">
    <source>
        <dbReference type="ARBA" id="ARBA00022842"/>
    </source>
</evidence>
<reference evidence="6 7" key="1">
    <citation type="submission" date="2011-01" db="EMBL/GenBank/DDBJ databases">
        <title>Whole genome sequence of Tetragenococcus halophilus NBRC 12172.</title>
        <authorList>
            <person name="Nakazawa H."/>
            <person name="Omata S."/>
            <person name="Koga C."/>
            <person name="Watanabe Y."/>
            <person name="Katano Y."/>
            <person name="Ito N."/>
            <person name="Tsukatani N."/>
            <person name="Ankai A."/>
            <person name="Oguchi A."/>
            <person name="Fukui S."/>
            <person name="Yashiro I."/>
            <person name="Kamata S."/>
            <person name="Hashimoto Y."/>
            <person name="Yamazaki J."/>
            <person name="Taguchi H."/>
            <person name="Tanaka A."/>
            <person name="Koyama T."/>
            <person name="Ichige A."/>
            <person name="Hanya Y."/>
            <person name="Tanikawa S."/>
            <person name="Yamazaki S."/>
            <person name="Fujita N."/>
        </authorList>
    </citation>
    <scope>NUCLEOTIDE SEQUENCE [LARGE SCALE GENOMIC DNA]</scope>
    <source>
        <strain evidence="7">DSM 20338 / JCM 20259 / NCIMB 9735 / NBRC 12172</strain>
    </source>
</reference>
<dbReference type="Pfam" id="PF13419">
    <property type="entry name" value="HAD_2"/>
    <property type="match status" value="1"/>
</dbReference>
<dbReference type="InterPro" id="IPR041492">
    <property type="entry name" value="HAD_2"/>
</dbReference>
<name>A0AAN1SJT4_TETHN</name>
<evidence type="ECO:0000313" key="6">
    <source>
        <dbReference type="EMBL" id="BAK95398.1"/>
    </source>
</evidence>
<proteinExistence type="inferred from homology"/>
<dbReference type="PANTHER" id="PTHR46193:SF18">
    <property type="entry name" value="HEXITOL PHOSPHATASE B"/>
    <property type="match status" value="1"/>
</dbReference>
<dbReference type="AlphaFoldDB" id="A0AAN1SJT4"/>
<dbReference type="InterPro" id="IPR051600">
    <property type="entry name" value="Beta-PGM-like"/>
</dbReference>
<evidence type="ECO:0000256" key="3">
    <source>
        <dbReference type="ARBA" id="ARBA00022723"/>
    </source>
</evidence>
<organism evidence="6 7">
    <name type="scientific">Tetragenococcus halophilus (strain DSM 20338 / JCM 20259 / NCIMB 9735 / NBRC 12172)</name>
    <name type="common">Pediococcus halophilus</name>
    <dbReference type="NCBI Taxonomy" id="945021"/>
    <lineage>
        <taxon>Bacteria</taxon>
        <taxon>Bacillati</taxon>
        <taxon>Bacillota</taxon>
        <taxon>Bacilli</taxon>
        <taxon>Lactobacillales</taxon>
        <taxon>Enterococcaceae</taxon>
        <taxon>Tetragenococcus</taxon>
    </lineage>
</organism>
<dbReference type="SFLD" id="SFLDS00003">
    <property type="entry name" value="Haloacid_Dehalogenase"/>
    <property type="match status" value="1"/>
</dbReference>
<comment type="cofactor">
    <cofactor evidence="1">
        <name>Mg(2+)</name>
        <dbReference type="ChEBI" id="CHEBI:18420"/>
    </cofactor>
</comment>
<dbReference type="Proteomes" id="UP000002663">
    <property type="component" value="Chromosome"/>
</dbReference>
<dbReference type="SFLD" id="SFLDG01129">
    <property type="entry name" value="C1.5:_HAD__Beta-PGM__Phosphata"/>
    <property type="match status" value="1"/>
</dbReference>
<evidence type="ECO:0000313" key="7">
    <source>
        <dbReference type="Proteomes" id="UP000002663"/>
    </source>
</evidence>
<dbReference type="PRINTS" id="PR00413">
    <property type="entry name" value="HADHALOGNASE"/>
</dbReference>
<dbReference type="GO" id="GO:0016787">
    <property type="term" value="F:hydrolase activity"/>
    <property type="evidence" value="ECO:0007669"/>
    <property type="project" value="UniProtKB-KW"/>
</dbReference>
<dbReference type="Gene3D" id="3.40.50.1000">
    <property type="entry name" value="HAD superfamily/HAD-like"/>
    <property type="match status" value="1"/>
</dbReference>
<gene>
    <name evidence="6" type="ordered locus">TEH_20710</name>
</gene>
<comment type="similarity">
    <text evidence="2">Belongs to the HAD-like hydrolase superfamily. CbbY/CbbZ/Gph/YieH family.</text>
</comment>
<evidence type="ECO:0000256" key="2">
    <source>
        <dbReference type="ARBA" id="ARBA00006171"/>
    </source>
</evidence>
<keyword evidence="3" id="KW-0479">Metal-binding</keyword>
<dbReference type="KEGG" id="thl:TEH_20710"/>
<dbReference type="GO" id="GO:0046872">
    <property type="term" value="F:metal ion binding"/>
    <property type="evidence" value="ECO:0007669"/>
    <property type="project" value="UniProtKB-KW"/>
</dbReference>
<dbReference type="NCBIfam" id="TIGR01549">
    <property type="entry name" value="HAD-SF-IA-v1"/>
    <property type="match status" value="1"/>
</dbReference>
<evidence type="ECO:0000256" key="5">
    <source>
        <dbReference type="ARBA" id="ARBA00023277"/>
    </source>
</evidence>
<dbReference type="SUPFAM" id="SSF56784">
    <property type="entry name" value="HAD-like"/>
    <property type="match status" value="1"/>
</dbReference>
<keyword evidence="4" id="KW-0460">Magnesium</keyword>
<keyword evidence="5" id="KW-0119">Carbohydrate metabolism</keyword>
<dbReference type="Gene3D" id="1.10.150.240">
    <property type="entry name" value="Putative phosphatase, domain 2"/>
    <property type="match status" value="1"/>
</dbReference>
<dbReference type="InterPro" id="IPR006439">
    <property type="entry name" value="HAD-SF_hydro_IA"/>
</dbReference>
<dbReference type="PANTHER" id="PTHR46193">
    <property type="entry name" value="6-PHOSPHOGLUCONATE PHOSPHATASE"/>
    <property type="match status" value="1"/>
</dbReference>
<dbReference type="SFLD" id="SFLDG01135">
    <property type="entry name" value="C1.5.6:_HAD__Beta-PGM__Phospha"/>
    <property type="match status" value="1"/>
</dbReference>
<keyword evidence="6" id="KW-0378">Hydrolase</keyword>
<dbReference type="InterPro" id="IPR023198">
    <property type="entry name" value="PGP-like_dom2"/>
</dbReference>
<evidence type="ECO:0000256" key="1">
    <source>
        <dbReference type="ARBA" id="ARBA00001946"/>
    </source>
</evidence>
<dbReference type="InterPro" id="IPR023214">
    <property type="entry name" value="HAD_sf"/>
</dbReference>
<accession>A0AAN1SJT4</accession>
<sequence length="204" mass="23487">MYNSVIFDMDGVLIDSENFYFERRMKYFDMINVEPASRNMSDYVGKTEESTWEQLVQDESLRVALKKDYAIFREDNQIDLQQALRIEVPEVMQKLKKRDKKIAIASSSKRKDVEEMVQQCGLTSYIDYLISGEELRESKPHPEIYEISAKKLGGKAIAVEDSFVGIESAKAAGLYTVALKQEYDVDQSRADWQIDSLLKLLAMV</sequence>
<dbReference type="EMBL" id="AP012046">
    <property type="protein sequence ID" value="BAK95398.1"/>
    <property type="molecule type" value="Genomic_DNA"/>
</dbReference>